<organism evidence="4 5">
    <name type="scientific">Megaselia scalaris</name>
    <name type="common">Humpbacked fly</name>
    <name type="synonym">Phora scalaris</name>
    <dbReference type="NCBI Taxonomy" id="36166"/>
    <lineage>
        <taxon>Eukaryota</taxon>
        <taxon>Metazoa</taxon>
        <taxon>Ecdysozoa</taxon>
        <taxon>Arthropoda</taxon>
        <taxon>Hexapoda</taxon>
        <taxon>Insecta</taxon>
        <taxon>Pterygota</taxon>
        <taxon>Neoptera</taxon>
        <taxon>Endopterygota</taxon>
        <taxon>Diptera</taxon>
        <taxon>Brachycera</taxon>
        <taxon>Muscomorpha</taxon>
        <taxon>Platypezoidea</taxon>
        <taxon>Phoridae</taxon>
        <taxon>Megaseliini</taxon>
        <taxon>Megaselia</taxon>
    </lineage>
</organism>
<keyword evidence="2" id="KW-0560">Oxidoreductase</keyword>
<evidence type="ECO:0000256" key="2">
    <source>
        <dbReference type="ARBA" id="ARBA00023002"/>
    </source>
</evidence>
<dbReference type="PRINTS" id="PR01169">
    <property type="entry name" value="CERATITISADH"/>
</dbReference>
<evidence type="ECO:0000313" key="5">
    <source>
        <dbReference type="Proteomes" id="UP000015102"/>
    </source>
</evidence>
<dbReference type="Gene3D" id="3.40.50.720">
    <property type="entry name" value="NAD(P)-binding Rossmann-like Domain"/>
    <property type="match status" value="1"/>
</dbReference>
<dbReference type="InterPro" id="IPR036291">
    <property type="entry name" value="NAD(P)-bd_dom_sf"/>
</dbReference>
<evidence type="ECO:0000313" key="4">
    <source>
        <dbReference type="EnsemblMetazoa" id="MESCA010171-PA"/>
    </source>
</evidence>
<dbReference type="GO" id="GO:0005737">
    <property type="term" value="C:cytoplasm"/>
    <property type="evidence" value="ECO:0007669"/>
    <property type="project" value="TreeGrafter"/>
</dbReference>
<protein>
    <submittedName>
        <fullName evidence="4">Uncharacterized protein</fullName>
    </submittedName>
</protein>
<dbReference type="OMA" id="IAIMDFW"/>
<keyword evidence="3" id="KW-0472">Membrane</keyword>
<reference evidence="4" key="2">
    <citation type="submission" date="2015-06" db="UniProtKB">
        <authorList>
            <consortium name="EnsemblMetazoa"/>
        </authorList>
    </citation>
    <scope>IDENTIFICATION</scope>
</reference>
<dbReference type="InterPro" id="IPR002347">
    <property type="entry name" value="SDR_fam"/>
</dbReference>
<accession>T1H1V1</accession>
<dbReference type="SUPFAM" id="SSF51735">
    <property type="entry name" value="NAD(P)-binding Rossmann-fold domains"/>
    <property type="match status" value="1"/>
</dbReference>
<dbReference type="PRINTS" id="PR01167">
    <property type="entry name" value="INSADHFAMILY"/>
</dbReference>
<evidence type="ECO:0000256" key="3">
    <source>
        <dbReference type="SAM" id="Phobius"/>
    </source>
</evidence>
<sequence>MTDLKGKNIVFVAGLGGIGLASCTSFLKRKVANLVILDVVEKPEVIHNLRSNYTETNIDFMAVDVSKKSNIELCLNEIIKKIQYIDILVNGAGIVADQNVELAIAVNLTGLINTTLLAIPLMDKSKNGRGGIIVN</sequence>
<proteinExistence type="inferred from homology"/>
<reference evidence="5" key="1">
    <citation type="submission" date="2013-02" db="EMBL/GenBank/DDBJ databases">
        <authorList>
            <person name="Hughes D."/>
        </authorList>
    </citation>
    <scope>NUCLEOTIDE SEQUENCE</scope>
    <source>
        <strain>Durham</strain>
        <strain evidence="5">NC isolate 2 -- Noor lab</strain>
    </source>
</reference>
<dbReference type="AlphaFoldDB" id="T1H1V1"/>
<feature type="transmembrane region" description="Helical" evidence="3">
    <location>
        <begin position="6"/>
        <end position="27"/>
    </location>
</feature>
<comment type="similarity">
    <text evidence="1">Belongs to the short-chain dehydrogenases/reductases (SDR) family.</text>
</comment>
<keyword evidence="3" id="KW-0812">Transmembrane</keyword>
<dbReference type="Pfam" id="PF00106">
    <property type="entry name" value="adh_short"/>
    <property type="match status" value="1"/>
</dbReference>
<dbReference type="GO" id="GO:0004022">
    <property type="term" value="F:alcohol dehydrogenase (NAD+) activity"/>
    <property type="evidence" value="ECO:0007669"/>
    <property type="project" value="InterPro"/>
</dbReference>
<name>T1H1V1_MEGSC</name>
<keyword evidence="5" id="KW-1185">Reference proteome</keyword>
<evidence type="ECO:0000256" key="1">
    <source>
        <dbReference type="ARBA" id="ARBA00006484"/>
    </source>
</evidence>
<dbReference type="PANTHER" id="PTHR44229">
    <property type="entry name" value="15-HYDROXYPROSTAGLANDIN DEHYDROGENASE [NAD(+)]"/>
    <property type="match status" value="1"/>
</dbReference>
<dbReference type="PROSITE" id="PS51257">
    <property type="entry name" value="PROKAR_LIPOPROTEIN"/>
    <property type="match status" value="1"/>
</dbReference>
<dbReference type="EMBL" id="CAQQ02151743">
    <property type="status" value="NOT_ANNOTATED_CDS"/>
    <property type="molecule type" value="Genomic_DNA"/>
</dbReference>
<dbReference type="HOGENOM" id="CLU_1890968_0_0_1"/>
<dbReference type="InterPro" id="IPR002426">
    <property type="entry name" value="ADH_Ceratitis-type"/>
</dbReference>
<dbReference type="EnsemblMetazoa" id="MESCA010171-RA">
    <property type="protein sequence ID" value="MESCA010171-PA"/>
    <property type="gene ID" value="MESCA010171"/>
</dbReference>
<dbReference type="Proteomes" id="UP000015102">
    <property type="component" value="Unassembled WGS sequence"/>
</dbReference>
<dbReference type="PANTHER" id="PTHR44229:SF8">
    <property type="entry name" value="ALCOHOL DEHYDROGENASE-RELATED"/>
    <property type="match status" value="1"/>
</dbReference>
<dbReference type="STRING" id="36166.T1H1V1"/>
<keyword evidence="3" id="KW-1133">Transmembrane helix</keyword>